<dbReference type="InterPro" id="IPR011005">
    <property type="entry name" value="Dihydropteroate_synth-like_sf"/>
</dbReference>
<comment type="cofactor">
    <cofactor evidence="7">
        <name>[4Fe-4S] cluster</name>
        <dbReference type="ChEBI" id="CHEBI:49883"/>
    </cofactor>
    <text evidence="7">Binds 1 [4Fe-4S] cluster.</text>
</comment>
<dbReference type="Gene3D" id="3.20.20.20">
    <property type="entry name" value="Dihydropteroate synthase-like"/>
    <property type="match status" value="1"/>
</dbReference>
<keyword evidence="3 7" id="KW-0560">Oxidoreductase</keyword>
<dbReference type="PIRSF" id="PIRSF004640">
    <property type="entry name" value="IspG"/>
    <property type="match status" value="1"/>
</dbReference>
<evidence type="ECO:0000259" key="8">
    <source>
        <dbReference type="Pfam" id="PF04551"/>
    </source>
</evidence>
<proteinExistence type="inferred from homology"/>
<feature type="binding site" evidence="7">
    <location>
        <position position="264"/>
    </location>
    <ligand>
        <name>[4Fe-4S] cluster</name>
        <dbReference type="ChEBI" id="CHEBI:49883"/>
    </ligand>
</feature>
<keyword evidence="1 7" id="KW-0004">4Fe-4S</keyword>
<dbReference type="Pfam" id="PF26540">
    <property type="entry name" value="GcpE_C"/>
    <property type="match status" value="1"/>
</dbReference>
<dbReference type="FunFam" id="3.20.20.20:FF:000001">
    <property type="entry name" value="4-hydroxy-3-methylbut-2-en-1-yl diphosphate synthase (flavodoxin)"/>
    <property type="match status" value="1"/>
</dbReference>
<reference evidence="10" key="1">
    <citation type="submission" date="2021-02" db="EMBL/GenBank/DDBJ databases">
        <title>Infant gut strain persistence is associated with maternal origin, phylogeny, and functional potential including surface adhesion and iron acquisition.</title>
        <authorList>
            <person name="Lou Y.C."/>
        </authorList>
    </citation>
    <scope>NUCLEOTIDE SEQUENCE</scope>
    <source>
        <strain evidence="10">L3_106_000M1_dasL3_106_000M1_concoct_15</strain>
    </source>
</reference>
<dbReference type="InterPro" id="IPR058578">
    <property type="entry name" value="IspG_TIM"/>
</dbReference>
<comment type="pathway">
    <text evidence="7">Isoprenoid biosynthesis; isopentenyl diphosphate biosynthesis via DXP pathway; isopentenyl diphosphate from 1-deoxy-D-xylulose 5-phosphate: step 5/6.</text>
</comment>
<evidence type="ECO:0000256" key="6">
    <source>
        <dbReference type="ARBA" id="ARBA00023229"/>
    </source>
</evidence>
<dbReference type="PANTHER" id="PTHR30454:SF0">
    <property type="entry name" value="4-HYDROXY-3-METHYLBUT-2-EN-1-YL DIPHOSPHATE SYNTHASE (FERREDOXIN), CHLOROPLASTIC"/>
    <property type="match status" value="1"/>
</dbReference>
<gene>
    <name evidence="7 10" type="primary">ispG</name>
    <name evidence="10" type="synonym">gcpE</name>
    <name evidence="10" type="ORF">KHX13_02280</name>
</gene>
<dbReference type="GO" id="GO:0046429">
    <property type="term" value="F:4-hydroxy-3-methylbut-2-en-1-yl diphosphate synthase activity (ferredoxin)"/>
    <property type="evidence" value="ECO:0007669"/>
    <property type="project" value="UniProtKB-UniRule"/>
</dbReference>
<evidence type="ECO:0000313" key="11">
    <source>
        <dbReference type="Proteomes" id="UP000754226"/>
    </source>
</evidence>
<comment type="catalytic activity">
    <reaction evidence="7">
        <text>(2E)-4-hydroxy-3-methylbut-2-enyl diphosphate + oxidized [flavodoxin] + H2O + 2 H(+) = 2-C-methyl-D-erythritol 2,4-cyclic diphosphate + reduced [flavodoxin]</text>
        <dbReference type="Rhea" id="RHEA:43604"/>
        <dbReference type="Rhea" id="RHEA-COMP:10622"/>
        <dbReference type="Rhea" id="RHEA-COMP:10623"/>
        <dbReference type="ChEBI" id="CHEBI:15377"/>
        <dbReference type="ChEBI" id="CHEBI:15378"/>
        <dbReference type="ChEBI" id="CHEBI:57618"/>
        <dbReference type="ChEBI" id="CHEBI:58210"/>
        <dbReference type="ChEBI" id="CHEBI:58483"/>
        <dbReference type="ChEBI" id="CHEBI:128753"/>
        <dbReference type="EC" id="1.17.7.3"/>
    </reaction>
</comment>
<feature type="binding site" evidence="7">
    <location>
        <position position="267"/>
    </location>
    <ligand>
        <name>[4Fe-4S] cluster</name>
        <dbReference type="ChEBI" id="CHEBI:49883"/>
    </ligand>
</feature>
<dbReference type="InterPro" id="IPR016425">
    <property type="entry name" value="IspG_bac"/>
</dbReference>
<feature type="binding site" evidence="7">
    <location>
        <position position="306"/>
    </location>
    <ligand>
        <name>[4Fe-4S] cluster</name>
        <dbReference type="ChEBI" id="CHEBI:49883"/>
    </ligand>
</feature>
<dbReference type="GO" id="GO:0141197">
    <property type="term" value="F:4-hydroxy-3-methylbut-2-enyl-diphosphate synthase activity (flavodoxin)"/>
    <property type="evidence" value="ECO:0007669"/>
    <property type="project" value="UniProtKB-EC"/>
</dbReference>
<keyword evidence="2 7" id="KW-0479">Metal-binding</keyword>
<accession>A0A943I1W4</accession>
<evidence type="ECO:0000256" key="5">
    <source>
        <dbReference type="ARBA" id="ARBA00023014"/>
    </source>
</evidence>
<evidence type="ECO:0000256" key="4">
    <source>
        <dbReference type="ARBA" id="ARBA00023004"/>
    </source>
</evidence>
<dbReference type="EMBL" id="JAGZCZ010000002">
    <property type="protein sequence ID" value="MBS5519154.1"/>
    <property type="molecule type" value="Genomic_DNA"/>
</dbReference>
<keyword evidence="5 7" id="KW-0411">Iron-sulfur</keyword>
<organism evidence="10 11">
    <name type="scientific">Acidaminococcus intestini</name>
    <dbReference type="NCBI Taxonomy" id="187327"/>
    <lineage>
        <taxon>Bacteria</taxon>
        <taxon>Bacillati</taxon>
        <taxon>Bacillota</taxon>
        <taxon>Negativicutes</taxon>
        <taxon>Acidaminococcales</taxon>
        <taxon>Acidaminococcaceae</taxon>
        <taxon>Acidaminococcus</taxon>
    </lineage>
</organism>
<feature type="binding site" evidence="7">
    <location>
        <position position="299"/>
    </location>
    <ligand>
        <name>[4Fe-4S] cluster</name>
        <dbReference type="ChEBI" id="CHEBI:49883"/>
    </ligand>
</feature>
<comment type="similarity">
    <text evidence="7">Belongs to the IspG family.</text>
</comment>
<dbReference type="CDD" id="cd00945">
    <property type="entry name" value="Aldolase_Class_I"/>
    <property type="match status" value="1"/>
</dbReference>
<comment type="caution">
    <text evidence="10">The sequence shown here is derived from an EMBL/GenBank/DDBJ whole genome shotgun (WGS) entry which is preliminary data.</text>
</comment>
<feature type="domain" description="IspG TIM-barrel" evidence="8">
    <location>
        <begin position="6"/>
        <end position="245"/>
    </location>
</feature>
<dbReference type="NCBIfam" id="TIGR00612">
    <property type="entry name" value="ispG_gcpE"/>
    <property type="match status" value="1"/>
</dbReference>
<dbReference type="InterPro" id="IPR045854">
    <property type="entry name" value="NO2/SO3_Rdtase_4Fe4S_sf"/>
</dbReference>
<dbReference type="GO" id="GO:0005506">
    <property type="term" value="F:iron ion binding"/>
    <property type="evidence" value="ECO:0007669"/>
    <property type="project" value="InterPro"/>
</dbReference>
<dbReference type="AlphaFoldDB" id="A0A943I1W4"/>
<evidence type="ECO:0000256" key="3">
    <source>
        <dbReference type="ARBA" id="ARBA00023002"/>
    </source>
</evidence>
<dbReference type="InterPro" id="IPR004588">
    <property type="entry name" value="IspG_bac-typ"/>
</dbReference>
<dbReference type="GO" id="GO:0019288">
    <property type="term" value="P:isopentenyl diphosphate biosynthetic process, methylerythritol 4-phosphate pathway"/>
    <property type="evidence" value="ECO:0007669"/>
    <property type="project" value="UniProtKB-UniRule"/>
</dbReference>
<dbReference type="GO" id="GO:0016114">
    <property type="term" value="P:terpenoid biosynthetic process"/>
    <property type="evidence" value="ECO:0007669"/>
    <property type="project" value="InterPro"/>
</dbReference>
<dbReference type="Proteomes" id="UP000754226">
    <property type="component" value="Unassembled WGS sequence"/>
</dbReference>
<dbReference type="Pfam" id="PF04551">
    <property type="entry name" value="GcpE"/>
    <property type="match status" value="1"/>
</dbReference>
<evidence type="ECO:0000256" key="7">
    <source>
        <dbReference type="HAMAP-Rule" id="MF_00159"/>
    </source>
</evidence>
<dbReference type="GO" id="GO:0051539">
    <property type="term" value="F:4 iron, 4 sulfur cluster binding"/>
    <property type="evidence" value="ECO:0007669"/>
    <property type="project" value="UniProtKB-UniRule"/>
</dbReference>
<protein>
    <recommendedName>
        <fullName evidence="7">4-hydroxy-3-methylbut-2-en-1-yl diphosphate synthase (flavodoxin)</fullName>
        <ecNumber evidence="7">1.17.7.3</ecNumber>
    </recommendedName>
    <alternativeName>
        <fullName evidence="7">1-hydroxy-2-methyl-2-(E)-butenyl 4-diphosphate synthase</fullName>
    </alternativeName>
</protein>
<dbReference type="SUPFAM" id="SSF56014">
    <property type="entry name" value="Nitrite and sulphite reductase 4Fe-4S domain-like"/>
    <property type="match status" value="1"/>
</dbReference>
<keyword evidence="6 7" id="KW-0414">Isoprene biosynthesis</keyword>
<feature type="domain" description="IspG C-terminal" evidence="9">
    <location>
        <begin position="261"/>
        <end position="347"/>
    </location>
</feature>
<dbReference type="SUPFAM" id="SSF51717">
    <property type="entry name" value="Dihydropteroate synthetase-like"/>
    <property type="match status" value="1"/>
</dbReference>
<dbReference type="NCBIfam" id="NF001540">
    <property type="entry name" value="PRK00366.1"/>
    <property type="match status" value="1"/>
</dbReference>
<dbReference type="PANTHER" id="PTHR30454">
    <property type="entry name" value="4-HYDROXY-3-METHYLBUT-2-EN-1-YL DIPHOSPHATE SYNTHASE"/>
    <property type="match status" value="1"/>
</dbReference>
<sequence length="356" mass="38275">MERRKTREVQVGSVTLGSGHPVAVQSMTNTKTEDAAATLAQIRDLQELGCEMIRCAVPTMEAAEALSVITKESPIPVIADIHFDYRLALAAIDAGVSALRLNPGNIGGRERVEAVVKKAKERCIPIRIGVNAGSLPKDLLAAYGHPTAQAMAEAAWRHIRILEEMDFHDIVISLKAHDVPLTVEAYRKMAAACDYPLHVGITEAGTYHMGIVKSAVGIGTLLAEGIGDTVRVSLTGDPRSEVVTAYEILKSLGLRTYGPTLVSCPTCGRTCVPLEKLASEVEKRLSGFRDPLTIAVMGCAVNGPGEAREADVGIAGGKGEGLLFRKGEILRRVPEDELVDQLFVEIHKIIEERKNS</sequence>
<evidence type="ECO:0000259" key="9">
    <source>
        <dbReference type="Pfam" id="PF26540"/>
    </source>
</evidence>
<dbReference type="Gene3D" id="3.30.413.10">
    <property type="entry name" value="Sulfite Reductase Hemoprotein, domain 1"/>
    <property type="match status" value="1"/>
</dbReference>
<evidence type="ECO:0000256" key="2">
    <source>
        <dbReference type="ARBA" id="ARBA00022723"/>
    </source>
</evidence>
<name>A0A943I1W4_9FIRM</name>
<evidence type="ECO:0000256" key="1">
    <source>
        <dbReference type="ARBA" id="ARBA00022485"/>
    </source>
</evidence>
<evidence type="ECO:0000313" key="10">
    <source>
        <dbReference type="EMBL" id="MBS5519154.1"/>
    </source>
</evidence>
<dbReference type="EC" id="1.17.7.3" evidence="7"/>
<dbReference type="InterPro" id="IPR058579">
    <property type="entry name" value="IspG_C"/>
</dbReference>
<comment type="function">
    <text evidence="7">Converts 2C-methyl-D-erythritol 2,4-cyclodiphosphate (ME-2,4cPP) into 1-hydroxy-2-methyl-2-(E)-butenyl 4-diphosphate.</text>
</comment>
<dbReference type="HAMAP" id="MF_00159">
    <property type="entry name" value="IspG"/>
    <property type="match status" value="1"/>
</dbReference>
<keyword evidence="4 7" id="KW-0408">Iron</keyword>